<feature type="chain" id="PRO_5044017728" evidence="2">
    <location>
        <begin position="25"/>
        <end position="283"/>
    </location>
</feature>
<dbReference type="InterPro" id="IPR036866">
    <property type="entry name" value="RibonucZ/Hydroxyglut_hydro"/>
</dbReference>
<dbReference type="InterPro" id="IPR001279">
    <property type="entry name" value="Metallo-B-lactamas"/>
</dbReference>
<evidence type="ECO:0000313" key="4">
    <source>
        <dbReference type="EMBL" id="BFG71001.1"/>
    </source>
</evidence>
<organism evidence="4">
    <name type="scientific">Sediminibacterium sp. KACHI17</name>
    <dbReference type="NCBI Taxonomy" id="1751071"/>
    <lineage>
        <taxon>Bacteria</taxon>
        <taxon>Pseudomonadati</taxon>
        <taxon>Bacteroidota</taxon>
        <taxon>Chitinophagia</taxon>
        <taxon>Chitinophagales</taxon>
        <taxon>Chitinophagaceae</taxon>
        <taxon>Sediminibacterium</taxon>
    </lineage>
</organism>
<dbReference type="RefSeq" id="WP_353548639.1">
    <property type="nucleotide sequence ID" value="NZ_AP029612.1"/>
</dbReference>
<reference evidence="4" key="1">
    <citation type="submission" date="2024-02" db="EMBL/GenBank/DDBJ databases">
        <title>Sediminibacterium planktonica sp. nov. and Sediminibacterium longus sp. nov., isolated from surface lake and river water.</title>
        <authorList>
            <person name="Watanabe K."/>
            <person name="Takemine S."/>
            <person name="Ishii Y."/>
            <person name="Ogata Y."/>
            <person name="Shindo C."/>
            <person name="Suda W."/>
        </authorList>
    </citation>
    <scope>NUCLEOTIDE SEQUENCE</scope>
    <source>
        <strain evidence="4">KACHI17</strain>
    </source>
</reference>
<dbReference type="Gene3D" id="3.60.15.10">
    <property type="entry name" value="Ribonuclease Z/Hydroxyacylglutathione hydrolase-like"/>
    <property type="match status" value="1"/>
</dbReference>
<feature type="domain" description="Metallo-beta-lactamase" evidence="3">
    <location>
        <begin position="50"/>
        <end position="237"/>
    </location>
</feature>
<keyword evidence="1" id="KW-0378">Hydrolase</keyword>
<protein>
    <submittedName>
        <fullName evidence="4">MBL fold metallo-hydrolase</fullName>
    </submittedName>
</protein>
<dbReference type="InterPro" id="IPR050114">
    <property type="entry name" value="UPF0173_UPF0282_UlaG_hydrolase"/>
</dbReference>
<dbReference type="PANTHER" id="PTHR43546">
    <property type="entry name" value="UPF0173 METAL-DEPENDENT HYDROLASE MJ1163-RELATED"/>
    <property type="match status" value="1"/>
</dbReference>
<dbReference type="PANTHER" id="PTHR43546:SF9">
    <property type="entry name" value="L-ASCORBATE-6-PHOSPHATE LACTONASE ULAG-RELATED"/>
    <property type="match status" value="1"/>
</dbReference>
<dbReference type="EMBL" id="AP029612">
    <property type="protein sequence ID" value="BFG71001.1"/>
    <property type="molecule type" value="Genomic_DNA"/>
</dbReference>
<name>A0AAT9GK12_9BACT</name>
<dbReference type="SUPFAM" id="SSF56281">
    <property type="entry name" value="Metallo-hydrolase/oxidoreductase"/>
    <property type="match status" value="1"/>
</dbReference>
<dbReference type="AlphaFoldDB" id="A0AAT9GK12"/>
<accession>A0AAT9GK12</accession>
<proteinExistence type="predicted"/>
<sequence>MKRSVFLKQSSLALMALATNKLYAAPKRRNCFRFQLWRHATLFIEVNKLNILVDPMLSAKETMNPIQNAGNSFRIPMVDLPFSEEELKKKLNTVNAILLTHLHADHWDVKARELLNKEIPIICQPGDAERLKQQGFKEIIPLSEHMEWKGIGITRTGGQHGTGEIGKRMGQVSGYVIAHKKQSLYIAGDTIWCDEVKKVIEVMNPDHIIVNGGGARFLQGDAITMTGKDVLAVSRYTKNKISIVHLETVNHCLEKRKDFRELVVQNRLEKQVWIPDDGTWSSI</sequence>
<dbReference type="Pfam" id="PF12706">
    <property type="entry name" value="Lactamase_B_2"/>
    <property type="match status" value="1"/>
</dbReference>
<evidence type="ECO:0000256" key="1">
    <source>
        <dbReference type="ARBA" id="ARBA00022801"/>
    </source>
</evidence>
<dbReference type="GO" id="GO:0016787">
    <property type="term" value="F:hydrolase activity"/>
    <property type="evidence" value="ECO:0007669"/>
    <property type="project" value="UniProtKB-KW"/>
</dbReference>
<feature type="signal peptide" evidence="2">
    <location>
        <begin position="1"/>
        <end position="24"/>
    </location>
</feature>
<evidence type="ECO:0000259" key="3">
    <source>
        <dbReference type="Pfam" id="PF12706"/>
    </source>
</evidence>
<gene>
    <name evidence="4" type="ORF">KACHI17_18820</name>
</gene>
<evidence type="ECO:0000256" key="2">
    <source>
        <dbReference type="SAM" id="SignalP"/>
    </source>
</evidence>
<keyword evidence="2" id="KW-0732">Signal</keyword>